<dbReference type="EMBL" id="JBHSMI010000020">
    <property type="protein sequence ID" value="MFC5403160.1"/>
    <property type="molecule type" value="Genomic_DNA"/>
</dbReference>
<dbReference type="Proteomes" id="UP001596113">
    <property type="component" value="Unassembled WGS sequence"/>
</dbReference>
<evidence type="ECO:0000313" key="5">
    <source>
        <dbReference type="Proteomes" id="UP001596113"/>
    </source>
</evidence>
<dbReference type="Gene3D" id="2.60.40.1080">
    <property type="match status" value="3"/>
</dbReference>
<dbReference type="Gene3D" id="2.60.120.260">
    <property type="entry name" value="Galactose-binding domain-like"/>
    <property type="match status" value="2"/>
</dbReference>
<evidence type="ECO:0000313" key="4">
    <source>
        <dbReference type="EMBL" id="MFC5403160.1"/>
    </source>
</evidence>
<dbReference type="SMART" id="SM00635">
    <property type="entry name" value="BID_2"/>
    <property type="match status" value="3"/>
</dbReference>
<feature type="domain" description="SLH" evidence="3">
    <location>
        <begin position="1956"/>
        <end position="2011"/>
    </location>
</feature>
<dbReference type="PANTHER" id="PTHR42535">
    <property type="entry name" value="OOKINETE PROTEIN, PUTATIVE-RELATED"/>
    <property type="match status" value="1"/>
</dbReference>
<dbReference type="Pfam" id="PF02368">
    <property type="entry name" value="Big_2"/>
    <property type="match status" value="3"/>
</dbReference>
<comment type="caution">
    <text evidence="4">The sequence shown here is derived from an EMBL/GenBank/DDBJ whole genome shotgun (WGS) entry which is preliminary data.</text>
</comment>
<dbReference type="RefSeq" id="WP_378132251.1">
    <property type="nucleotide sequence ID" value="NZ_JBHSMI010000020.1"/>
</dbReference>
<dbReference type="Pfam" id="PF12733">
    <property type="entry name" value="Cadherin-like"/>
    <property type="match status" value="2"/>
</dbReference>
<evidence type="ECO:0000256" key="1">
    <source>
        <dbReference type="ARBA" id="ARBA00022729"/>
    </source>
</evidence>
<dbReference type="InterPro" id="IPR008964">
    <property type="entry name" value="Invasin/intimin_cell_adhesion"/>
</dbReference>
<dbReference type="InterPro" id="IPR001119">
    <property type="entry name" value="SLH_dom"/>
</dbReference>
<dbReference type="InterPro" id="IPR032179">
    <property type="entry name" value="Cry22Aa_Ig-like"/>
</dbReference>
<keyword evidence="5" id="KW-1185">Reference proteome</keyword>
<dbReference type="PROSITE" id="PS51272">
    <property type="entry name" value="SLH"/>
    <property type="match status" value="3"/>
</dbReference>
<gene>
    <name evidence="4" type="ORF">ACFPOF_10510</name>
</gene>
<dbReference type="SMART" id="SM00560">
    <property type="entry name" value="LamGL"/>
    <property type="match status" value="1"/>
</dbReference>
<dbReference type="SUPFAM" id="SSF49899">
    <property type="entry name" value="Concanavalin A-like lectins/glucanases"/>
    <property type="match status" value="1"/>
</dbReference>
<dbReference type="InterPro" id="IPR013783">
    <property type="entry name" value="Ig-like_fold"/>
</dbReference>
<feature type="domain" description="SLH" evidence="3">
    <location>
        <begin position="1828"/>
        <end position="1891"/>
    </location>
</feature>
<organism evidence="4 5">
    <name type="scientific">Cohnella soli</name>
    <dbReference type="NCBI Taxonomy" id="425005"/>
    <lineage>
        <taxon>Bacteria</taxon>
        <taxon>Bacillati</taxon>
        <taxon>Bacillota</taxon>
        <taxon>Bacilli</taxon>
        <taxon>Bacillales</taxon>
        <taxon>Paenibacillaceae</taxon>
        <taxon>Cohnella</taxon>
    </lineage>
</organism>
<dbReference type="SUPFAM" id="SSF49785">
    <property type="entry name" value="Galactose-binding domain-like"/>
    <property type="match status" value="2"/>
</dbReference>
<dbReference type="Pfam" id="PF16403">
    <property type="entry name" value="Bact_surface_Ig-like"/>
    <property type="match status" value="1"/>
</dbReference>
<keyword evidence="1" id="KW-0732">Signal</keyword>
<dbReference type="InterPro" id="IPR008979">
    <property type="entry name" value="Galactose-bd-like_sf"/>
</dbReference>
<accession>A0ABW0HSD4</accession>
<keyword evidence="2" id="KW-1015">Disulfide bond</keyword>
<dbReference type="InterPro" id="IPR006558">
    <property type="entry name" value="LamG-like"/>
</dbReference>
<evidence type="ECO:0000259" key="3">
    <source>
        <dbReference type="PROSITE" id="PS51272"/>
    </source>
</evidence>
<dbReference type="Pfam" id="PF13385">
    <property type="entry name" value="Laminin_G_3"/>
    <property type="match status" value="1"/>
</dbReference>
<dbReference type="Gene3D" id="2.60.120.200">
    <property type="match status" value="1"/>
</dbReference>
<dbReference type="Gene3D" id="2.60.40.10">
    <property type="entry name" value="Immunoglobulins"/>
    <property type="match status" value="1"/>
</dbReference>
<sequence length="2011" mass="219323">MKRFRWISIVVVLSLCLSSLGLPIGNGLSRASAEVGSLTPTPVGEWKFETMKDNMSPDTYSRNNLIASNAALGSGKFGNAMLFNGYNSYATVPNDHLIDTGSNFSISLLVYFNSTFTNREVVLLQQQGEKSGLTLLSRRADGRLQSSLGNTTTIGSTPIEPKKWYHVGLVRDVDQIKLFVNGNVETISYNTEMNSNQNHIIIGADQFPETYNAWPGYVDELQMYDVALTEDQMREAPGFVWPSIRLNGESDMTLALNETYTEKGATASDVNGDDLTVSIQTSGQVDTSKGGIYRVRYTVTNTKGESVAKVRTVTVLPPKTLSRASRVLIDKGLQMQTWMPTEDTGRKYASQKEWENSHFTTATFYESPWFNETLFNSVDGMQWSFVMGEFGGGGLNSGPPVEVKNNGYLTAQQLEHVDDLVTVSIGDEQNYSPDIVKAFAEWFQVSHDKYPDVLVHSNQQSHQWQRDNYEEYMRTAEPDLLTYDDYMFTIPGTDNNLFKSIVDNINDQRTFALRGYDSTGRSPIAFGQYLLGFQTGSTGGATGTYRITESQINGMPFATLTLGGKWLSLFRWEYDNPDVFILFDKDRKPTAQYDQYAEMARQIRNLGPHLVRLNSTDVNIVPGQHMENGKPASNKLPRETSVFDANDRSKHSYLRNVSVQNLGSENDRLNGDALIGYFEPLPGMDSFFGSSDMEYFMVMNGLTSGNGKLPADQHGSGDETKQKIVLELNLAAYAPEALEKVSRDTGKVEPVALKSLGGNRYELDVELKGGVADLFRLDKTKVRSGYVAASSVSVPEVVNLKAGETQTLQANVSPASATEKGVRWVTSNRSIATVDANGKVTAVAGGTAYVTAITVDGNFKSFAKIQVEQTIVPVTGIHVSPPAASLYAGDVMRLTAEVEPPLASNRIVSWSSSNAAVAKVDQTGKVEAIAPGIATITVTSSDGSYKATSAITVINENSEAALSELSVTGGRSNIEFDSNKYDYEVKLNSEVDTIKLQPRMKSGKGNILVNDKVVSSGQLITATVPMGNSLITFVTKSYDGTASKTYRLKVKRNENIARKASAVNSTYSGVEVYWDSVEYDPAGEHSPKKIIDGDVRTYFQSVSVPEDKINAKDEFEPAHRIFLKWDEPQDMNQMVLIVNNAQQQGLKVMDISTTVDGQNWDEMPSGPKLTWLTNNPAVYEEQTILLPRFEGTSFEGIKGLYILLWAANMTSDNRYALSELELYNEKDAVEPVQMTVSDIPATGVQVVPASAELNVSETIRLTAAFTPGNASNQLTEWKSSNTSVATVNANGIVYAVGAGTAVITATTEEGHFTATSTVHVTNPNSDASLASLVVKGAAGDIEFDSARTDYTVKIDSSQDTIQLLPTMKRADSSMKVNGVAVGAGYTVTAKVPMGNSVISIVVTAADGATTQTYRIKVKRNENLARKASAVNSTYSGVELDWNSVEYDPQGEHSPKKIIDGDVRTYFQSVSVPEDKINAKDEFSPPHRIFLKWNEPQDMNQMVLIVNNAQQQGLKVMDISTTVDGQNWDEMPSGPKLTWLTNSPDVYEEQTIALPSFEGTSFEGIKGLYILLWAANMTSDNRYALSELELYNEKDAVEPVQITVTAPYEPPVTAAPGATVGNGVIKAITPNVDAATGVASVSVKESDWKEALSSALPDAKGVRTVRIEVPAATGAGSYVVNLPQQSLNANDPKVKVRIETEWGTIESTSNMLSGMKLTEGQTVALILKTVDVTTLDAALQKKVGRHPVIEVSLLVDGKQVEWRNPKSPVVLTIPYVPTAEEAAHAEHLVVWYIERSGKIVPVPNGKYDPATRTVRFSTTHFSEYAVAFVQTTFKDIGNTSWARKAIEVMASKGIVNGLSESEFRPTARMTRADYVTLLVRAFELKSDAEGANFIDIDAAAYYADSARIAKTLGIVNGTGEGRFNPLKPIARQEALVMLNRAMKAAGKDNEAGGASELERFADRAAVSSYAAESVSALVRAGIVQGDGRNLHPLDTLSRAEAAVLLYHAWSLN</sequence>
<dbReference type="InterPro" id="IPR003343">
    <property type="entry name" value="Big_2"/>
</dbReference>
<protein>
    <submittedName>
        <fullName evidence="4">Ig-like domain-containing protein</fullName>
    </submittedName>
</protein>
<dbReference type="SUPFAM" id="SSF49373">
    <property type="entry name" value="Invasin/intimin cell-adhesion fragments"/>
    <property type="match status" value="3"/>
</dbReference>
<dbReference type="Pfam" id="PF00395">
    <property type="entry name" value="SLH"/>
    <property type="match status" value="3"/>
</dbReference>
<name>A0ABW0HSD4_9BACL</name>
<reference evidence="5" key="1">
    <citation type="journal article" date="2019" name="Int. J. Syst. Evol. Microbiol.">
        <title>The Global Catalogue of Microorganisms (GCM) 10K type strain sequencing project: providing services to taxonomists for standard genome sequencing and annotation.</title>
        <authorList>
            <consortium name="The Broad Institute Genomics Platform"/>
            <consortium name="The Broad Institute Genome Sequencing Center for Infectious Disease"/>
            <person name="Wu L."/>
            <person name="Ma J."/>
        </authorList>
    </citation>
    <scope>NUCLEOTIDE SEQUENCE [LARGE SCALE GENOMIC DNA]</scope>
    <source>
        <strain evidence="5">CGMCC 1.18575</strain>
    </source>
</reference>
<dbReference type="InterPro" id="IPR013320">
    <property type="entry name" value="ConA-like_dom_sf"/>
</dbReference>
<feature type="domain" description="SLH" evidence="3">
    <location>
        <begin position="1892"/>
        <end position="1951"/>
    </location>
</feature>
<dbReference type="InterPro" id="IPR025883">
    <property type="entry name" value="Cadherin-like_domain"/>
</dbReference>
<proteinExistence type="predicted"/>
<evidence type="ECO:0000256" key="2">
    <source>
        <dbReference type="ARBA" id="ARBA00023157"/>
    </source>
</evidence>
<dbReference type="PANTHER" id="PTHR42535:SF2">
    <property type="entry name" value="CHROMOSOME UNDETERMINED SCAFFOLD_146, WHOLE GENOME SHOTGUN SEQUENCE"/>
    <property type="match status" value="1"/>
</dbReference>